<comment type="caution">
    <text evidence="1">The sequence shown here is derived from an EMBL/GenBank/DDBJ whole genome shotgun (WGS) entry which is preliminary data.</text>
</comment>
<evidence type="ECO:0000313" key="2">
    <source>
        <dbReference type="Proteomes" id="UP000799755"/>
    </source>
</evidence>
<protein>
    <submittedName>
        <fullName evidence="1">Uncharacterized protein</fullName>
    </submittedName>
</protein>
<sequence>MDPFAVAGLLIGAIGIPVQLYTSCVLAFSTLKDVRETGSSFTTLSLLLKVQRTRFLVWGQNFDIYKSGPNLEKLSPPVYETLIQTLIRIKELLEQVGEVGGKYGLSSPIPIKPEIEQDETIARREISRQATMVYKVDRSCSAFRKFQWIIHDRSKFETLVTQLTSFMDALYEFCPPDRQQDLSRNVEAEVLATTIIDHGSAGVRALQESSQHSDNDTIREIQSFASVMASARRADASGVGQLNSAWTSFTPSYDLYIHHNTLQITNAPDHTPGRAWATFTAQTSLGVQPLRVVVEWCTYNEMAVQRVSKVDLQLKIEGQVRMLQDSTRRPQFRHLNCIGYYEDPTAARFGVVYHCPSNPAGAATTLTTLHQLLKGQHVPVLEDRFALASLLAESLFSFLAAGWLHKTINSLNILFFSNGNGPQREQFSLRDPYLSGFARSRMVNNVNVTSMGMAQFPETLYCHPDVMGGERRVAANSHHLHDIYSFGTILLEIGTWVRLEKRYRTGSDGPEFRKELVRVVAPQLGPSMGTRYMQAALKCIEGRFDGLAHFNGTEPDYNLNLLRSFHWEVVSVLKSFQI</sequence>
<reference evidence="1" key="1">
    <citation type="journal article" date="2020" name="Stud. Mycol.">
        <title>101 Dothideomycetes genomes: a test case for predicting lifestyles and emergence of pathogens.</title>
        <authorList>
            <person name="Haridas S."/>
            <person name="Albert R."/>
            <person name="Binder M."/>
            <person name="Bloem J."/>
            <person name="Labutti K."/>
            <person name="Salamov A."/>
            <person name="Andreopoulos B."/>
            <person name="Baker S."/>
            <person name="Barry K."/>
            <person name="Bills G."/>
            <person name="Bluhm B."/>
            <person name="Cannon C."/>
            <person name="Castanera R."/>
            <person name="Culley D."/>
            <person name="Daum C."/>
            <person name="Ezra D."/>
            <person name="Gonzalez J."/>
            <person name="Henrissat B."/>
            <person name="Kuo A."/>
            <person name="Liang C."/>
            <person name="Lipzen A."/>
            <person name="Lutzoni F."/>
            <person name="Magnuson J."/>
            <person name="Mondo S."/>
            <person name="Nolan M."/>
            <person name="Ohm R."/>
            <person name="Pangilinan J."/>
            <person name="Park H.-J."/>
            <person name="Ramirez L."/>
            <person name="Alfaro M."/>
            <person name="Sun H."/>
            <person name="Tritt A."/>
            <person name="Yoshinaga Y."/>
            <person name="Zwiers L.-H."/>
            <person name="Turgeon B."/>
            <person name="Goodwin S."/>
            <person name="Spatafora J."/>
            <person name="Crous P."/>
            <person name="Grigoriev I."/>
        </authorList>
    </citation>
    <scope>NUCLEOTIDE SEQUENCE</scope>
    <source>
        <strain evidence="1">ATCC 200398</strain>
    </source>
</reference>
<evidence type="ECO:0000313" key="1">
    <source>
        <dbReference type="EMBL" id="KAF2472643.1"/>
    </source>
</evidence>
<keyword evidence="2" id="KW-1185">Reference proteome</keyword>
<proteinExistence type="predicted"/>
<dbReference type="EMBL" id="MU003501">
    <property type="protein sequence ID" value="KAF2472643.1"/>
    <property type="molecule type" value="Genomic_DNA"/>
</dbReference>
<organism evidence="1 2">
    <name type="scientific">Lindgomyces ingoldianus</name>
    <dbReference type="NCBI Taxonomy" id="673940"/>
    <lineage>
        <taxon>Eukaryota</taxon>
        <taxon>Fungi</taxon>
        <taxon>Dikarya</taxon>
        <taxon>Ascomycota</taxon>
        <taxon>Pezizomycotina</taxon>
        <taxon>Dothideomycetes</taxon>
        <taxon>Pleosporomycetidae</taxon>
        <taxon>Pleosporales</taxon>
        <taxon>Lindgomycetaceae</taxon>
        <taxon>Lindgomyces</taxon>
    </lineage>
</organism>
<accession>A0ACB6R1E0</accession>
<name>A0ACB6R1E0_9PLEO</name>
<gene>
    <name evidence="1" type="ORF">BDR25DRAFT_341562</name>
</gene>
<dbReference type="Proteomes" id="UP000799755">
    <property type="component" value="Unassembled WGS sequence"/>
</dbReference>